<evidence type="ECO:0000256" key="8">
    <source>
        <dbReference type="ARBA" id="ARBA00023136"/>
    </source>
</evidence>
<evidence type="ECO:0000256" key="10">
    <source>
        <dbReference type="RuleBase" id="RU361115"/>
    </source>
</evidence>
<evidence type="ECO:0000313" key="12">
    <source>
        <dbReference type="EMBL" id="RUS88772.1"/>
    </source>
</evidence>
<evidence type="ECO:0000256" key="7">
    <source>
        <dbReference type="ARBA" id="ARBA00023098"/>
    </source>
</evidence>
<reference evidence="12 13" key="1">
    <citation type="submission" date="2019-01" db="EMBL/GenBank/DDBJ databases">
        <title>A draft genome assembly of the solar-powered sea slug Elysia chlorotica.</title>
        <authorList>
            <person name="Cai H."/>
            <person name="Li Q."/>
            <person name="Fang X."/>
            <person name="Li J."/>
            <person name="Curtis N.E."/>
            <person name="Altenburger A."/>
            <person name="Shibata T."/>
            <person name="Feng M."/>
            <person name="Maeda T."/>
            <person name="Schwartz J.A."/>
            <person name="Shigenobu S."/>
            <person name="Lundholm N."/>
            <person name="Nishiyama T."/>
            <person name="Yang H."/>
            <person name="Hasebe M."/>
            <person name="Li S."/>
            <person name="Pierce S.K."/>
            <person name="Wang J."/>
        </authorList>
    </citation>
    <scope>NUCLEOTIDE SEQUENCE [LARGE SCALE GENOMIC DNA]</scope>
    <source>
        <strain evidence="12">EC2010</strain>
        <tissue evidence="12">Whole organism of an adult</tissue>
    </source>
</reference>
<dbReference type="GO" id="GO:0042761">
    <property type="term" value="P:very long-chain fatty acid biosynthetic process"/>
    <property type="evidence" value="ECO:0007669"/>
    <property type="project" value="TreeGrafter"/>
</dbReference>
<dbReference type="STRING" id="188477.A0A3S1AD21"/>
<feature type="transmembrane region" description="Helical" evidence="10">
    <location>
        <begin position="150"/>
        <end position="167"/>
    </location>
</feature>
<dbReference type="GO" id="GO:0034626">
    <property type="term" value="P:fatty acid elongation, polyunsaturated fatty acid"/>
    <property type="evidence" value="ECO:0007669"/>
    <property type="project" value="TreeGrafter"/>
</dbReference>
<feature type="compositionally biased region" description="Polar residues" evidence="11">
    <location>
        <begin position="280"/>
        <end position="292"/>
    </location>
</feature>
<evidence type="ECO:0000256" key="2">
    <source>
        <dbReference type="ARBA" id="ARBA00022516"/>
    </source>
</evidence>
<comment type="subcellular location">
    <subcellularLocation>
        <location evidence="1">Membrane</location>
        <topology evidence="1">Multi-pass membrane protein</topology>
    </subcellularLocation>
</comment>
<organism evidence="12 13">
    <name type="scientific">Elysia chlorotica</name>
    <name type="common">Eastern emerald elysia</name>
    <name type="synonym">Sea slug</name>
    <dbReference type="NCBI Taxonomy" id="188477"/>
    <lineage>
        <taxon>Eukaryota</taxon>
        <taxon>Metazoa</taxon>
        <taxon>Spiralia</taxon>
        <taxon>Lophotrochozoa</taxon>
        <taxon>Mollusca</taxon>
        <taxon>Gastropoda</taxon>
        <taxon>Heterobranchia</taxon>
        <taxon>Euthyneura</taxon>
        <taxon>Panpulmonata</taxon>
        <taxon>Sacoglossa</taxon>
        <taxon>Placobranchoidea</taxon>
        <taxon>Plakobranchidae</taxon>
        <taxon>Elysia</taxon>
    </lineage>
</organism>
<dbReference type="InterPro" id="IPR002076">
    <property type="entry name" value="ELO_fam"/>
</dbReference>
<keyword evidence="8 10" id="KW-0472">Membrane</keyword>
<comment type="similarity">
    <text evidence="10">Belongs to the ELO family.</text>
</comment>
<dbReference type="GO" id="GO:0005789">
    <property type="term" value="C:endoplasmic reticulum membrane"/>
    <property type="evidence" value="ECO:0007669"/>
    <property type="project" value="TreeGrafter"/>
</dbReference>
<comment type="caution">
    <text evidence="12">The sequence shown here is derived from an EMBL/GenBank/DDBJ whole genome shotgun (WGS) entry which is preliminary data.</text>
</comment>
<keyword evidence="13" id="KW-1185">Reference proteome</keyword>
<evidence type="ECO:0000256" key="4">
    <source>
        <dbReference type="ARBA" id="ARBA00022692"/>
    </source>
</evidence>
<evidence type="ECO:0000256" key="11">
    <source>
        <dbReference type="SAM" id="MobiDB-lite"/>
    </source>
</evidence>
<dbReference type="EMBL" id="RQTK01000074">
    <property type="protein sequence ID" value="RUS88772.1"/>
    <property type="molecule type" value="Genomic_DNA"/>
</dbReference>
<feature type="region of interest" description="Disordered" evidence="11">
    <location>
        <begin position="268"/>
        <end position="307"/>
    </location>
</feature>
<sequence length="307" mass="35349">MATPIASIVPSFLVEFYETSMEASDQRTKDWPLIESPVPTVLAVTGYFFIVWAGPKVMENRKPVHLGHLLTAYNFFLVALSSYMTYEFAMSAYLAGYSLGCQGVDYSRSPLALRMASVCWVYYISKFVEVLDTVFFILRKKNNQITFLHVFHHGTMMLNWWLCVRFVPGGCSFFHAMLNSFVHVIMYSYYGLSALGPRVQPFLWWKKYVTWIQVIQFVIVLIHSLNVVFFCDFNKFLSGLASTYAVIMIVLFSNYYYQQHVRRMKAKKREAKSERHAKTPMTNNNHKTNGTKSGVEARKRVAGSVSV</sequence>
<dbReference type="Pfam" id="PF01151">
    <property type="entry name" value="ELO"/>
    <property type="match status" value="1"/>
</dbReference>
<feature type="transmembrane region" description="Helical" evidence="10">
    <location>
        <begin position="36"/>
        <end position="54"/>
    </location>
</feature>
<proteinExistence type="inferred from homology"/>
<accession>A0A3S1AD21</accession>
<feature type="transmembrane region" description="Helical" evidence="10">
    <location>
        <begin position="173"/>
        <end position="196"/>
    </location>
</feature>
<protein>
    <recommendedName>
        <fullName evidence="10">Elongation of very long chain fatty acids protein</fullName>
        <ecNumber evidence="10">2.3.1.199</ecNumber>
    </recommendedName>
    <alternativeName>
        <fullName evidence="10">Very-long-chain 3-oxoacyl-CoA synthase</fullName>
    </alternativeName>
</protein>
<evidence type="ECO:0000256" key="1">
    <source>
        <dbReference type="ARBA" id="ARBA00004141"/>
    </source>
</evidence>
<feature type="transmembrane region" description="Helical" evidence="10">
    <location>
        <begin position="120"/>
        <end position="138"/>
    </location>
</feature>
<evidence type="ECO:0000256" key="6">
    <source>
        <dbReference type="ARBA" id="ARBA00022989"/>
    </source>
</evidence>
<feature type="transmembrane region" description="Helical" evidence="10">
    <location>
        <begin position="208"/>
        <end position="230"/>
    </location>
</feature>
<dbReference type="GO" id="GO:0034625">
    <property type="term" value="P:fatty acid elongation, monounsaturated fatty acid"/>
    <property type="evidence" value="ECO:0007669"/>
    <property type="project" value="TreeGrafter"/>
</dbReference>
<keyword evidence="6 10" id="KW-1133">Transmembrane helix</keyword>
<feature type="transmembrane region" description="Helical" evidence="10">
    <location>
        <begin position="236"/>
        <end position="257"/>
    </location>
</feature>
<keyword evidence="9 10" id="KW-0275">Fatty acid biosynthesis</keyword>
<keyword evidence="7 10" id="KW-0443">Lipid metabolism</keyword>
<dbReference type="AlphaFoldDB" id="A0A3S1AD21"/>
<keyword evidence="3 10" id="KW-0808">Transferase</keyword>
<dbReference type="InterPro" id="IPR030457">
    <property type="entry name" value="ELO_CS"/>
</dbReference>
<dbReference type="PANTHER" id="PTHR11157:SF126">
    <property type="entry name" value="ELONGATION OF VERY LONG CHAIN FATTY ACIDS PROTEIN"/>
    <property type="match status" value="1"/>
</dbReference>
<dbReference type="GO" id="GO:0030148">
    <property type="term" value="P:sphingolipid biosynthetic process"/>
    <property type="evidence" value="ECO:0007669"/>
    <property type="project" value="TreeGrafter"/>
</dbReference>
<evidence type="ECO:0000256" key="9">
    <source>
        <dbReference type="ARBA" id="ARBA00023160"/>
    </source>
</evidence>
<evidence type="ECO:0000313" key="13">
    <source>
        <dbReference type="Proteomes" id="UP000271974"/>
    </source>
</evidence>
<feature type="transmembrane region" description="Helical" evidence="10">
    <location>
        <begin position="66"/>
        <end position="86"/>
    </location>
</feature>
<evidence type="ECO:0000256" key="5">
    <source>
        <dbReference type="ARBA" id="ARBA00022832"/>
    </source>
</evidence>
<gene>
    <name evidence="12" type="ORF">EGW08_003489</name>
</gene>
<dbReference type="GO" id="GO:0019367">
    <property type="term" value="P:fatty acid elongation, saturated fatty acid"/>
    <property type="evidence" value="ECO:0007669"/>
    <property type="project" value="TreeGrafter"/>
</dbReference>
<dbReference type="GO" id="GO:0009922">
    <property type="term" value="F:fatty acid elongase activity"/>
    <property type="evidence" value="ECO:0007669"/>
    <property type="project" value="UniProtKB-EC"/>
</dbReference>
<dbReference type="OrthoDB" id="434092at2759"/>
<comment type="catalytic activity">
    <reaction evidence="10">
        <text>a very-long-chain acyl-CoA + malonyl-CoA + H(+) = a very-long-chain 3-oxoacyl-CoA + CO2 + CoA</text>
        <dbReference type="Rhea" id="RHEA:32727"/>
        <dbReference type="ChEBI" id="CHEBI:15378"/>
        <dbReference type="ChEBI" id="CHEBI:16526"/>
        <dbReference type="ChEBI" id="CHEBI:57287"/>
        <dbReference type="ChEBI" id="CHEBI:57384"/>
        <dbReference type="ChEBI" id="CHEBI:90725"/>
        <dbReference type="ChEBI" id="CHEBI:90736"/>
        <dbReference type="EC" id="2.3.1.199"/>
    </reaction>
</comment>
<keyword evidence="4 10" id="KW-0812">Transmembrane</keyword>
<dbReference type="PANTHER" id="PTHR11157">
    <property type="entry name" value="FATTY ACID ACYL TRANSFERASE-RELATED"/>
    <property type="match status" value="1"/>
</dbReference>
<name>A0A3S1AD21_ELYCH</name>
<keyword evidence="5 10" id="KW-0276">Fatty acid metabolism</keyword>
<dbReference type="PROSITE" id="PS01188">
    <property type="entry name" value="ELO"/>
    <property type="match status" value="1"/>
</dbReference>
<keyword evidence="2 10" id="KW-0444">Lipid biosynthesis</keyword>
<dbReference type="Proteomes" id="UP000271974">
    <property type="component" value="Unassembled WGS sequence"/>
</dbReference>
<dbReference type="EC" id="2.3.1.199" evidence="10"/>
<evidence type="ECO:0000256" key="3">
    <source>
        <dbReference type="ARBA" id="ARBA00022679"/>
    </source>
</evidence>